<gene>
    <name evidence="3" type="ORF">F4827_003985</name>
</gene>
<feature type="domain" description="DUF2345" evidence="1">
    <location>
        <begin position="146"/>
        <end position="263"/>
    </location>
</feature>
<dbReference type="Pfam" id="PF10106">
    <property type="entry name" value="DUF2345"/>
    <property type="match status" value="1"/>
</dbReference>
<protein>
    <recommendedName>
        <fullName evidence="5">DUF2345 domain-containing protein</fullName>
    </recommendedName>
</protein>
<evidence type="ECO:0000259" key="1">
    <source>
        <dbReference type="Pfam" id="PF10106"/>
    </source>
</evidence>
<name>A0A7W9WUA0_9BURK</name>
<accession>A0A7W9WUA0</accession>
<dbReference type="InterPro" id="IPR018769">
    <property type="entry name" value="VgrG2_DUF2345"/>
</dbReference>
<sequence length="270" mass="28588">MSKSLGLGTQTNHLALDDTQDRMQVQLASDHGKSSVSLGYITRIDGHVGRQDARGEGFELRTDKHGAVWAAPGLLLTTFGRTSAKGKVKENGEAIARLTAARDIHESAAQEAQRHGAQEALKDQAEVSSKLKSANASLKGSAATQPDDFPEFDDPDIAIASAANLHATAAGSTHFASEHHTAMTTGGHVSIAAGRSFFASVREKIALYAQKALTFITPGPVHIESLNGPLSQVSQGDMSITSTDGILRLAALRGVDIQCNGTLWRFRPRA</sequence>
<keyword evidence="4" id="KW-1185">Reference proteome</keyword>
<evidence type="ECO:0008006" key="5">
    <source>
        <dbReference type="Google" id="ProtNLM"/>
    </source>
</evidence>
<evidence type="ECO:0000313" key="3">
    <source>
        <dbReference type="EMBL" id="MBB6104126.1"/>
    </source>
</evidence>
<evidence type="ECO:0000313" key="4">
    <source>
        <dbReference type="Proteomes" id="UP000571554"/>
    </source>
</evidence>
<dbReference type="EMBL" id="JACHBW010000011">
    <property type="protein sequence ID" value="MBB6104126.1"/>
    <property type="molecule type" value="Genomic_DNA"/>
</dbReference>
<dbReference type="Pfam" id="PF13296">
    <property type="entry name" value="T6SS_Vgr"/>
    <property type="match status" value="1"/>
</dbReference>
<proteinExistence type="predicted"/>
<dbReference type="Proteomes" id="UP000571554">
    <property type="component" value="Unassembled WGS sequence"/>
</dbReference>
<organism evidence="3 4">
    <name type="scientific">Paraburkholderia bannensis</name>
    <dbReference type="NCBI Taxonomy" id="765414"/>
    <lineage>
        <taxon>Bacteria</taxon>
        <taxon>Pseudomonadati</taxon>
        <taxon>Pseudomonadota</taxon>
        <taxon>Betaproteobacteria</taxon>
        <taxon>Burkholderiales</taxon>
        <taxon>Burkholderiaceae</taxon>
        <taxon>Paraburkholderia</taxon>
    </lineage>
</organism>
<evidence type="ECO:0000259" key="2">
    <source>
        <dbReference type="Pfam" id="PF13296"/>
    </source>
</evidence>
<dbReference type="AlphaFoldDB" id="A0A7W9WUA0"/>
<reference evidence="3 4" key="1">
    <citation type="submission" date="2020-08" db="EMBL/GenBank/DDBJ databases">
        <title>Above-ground endophytic microbial communities from plants in different locations in the United States.</title>
        <authorList>
            <person name="Frank C."/>
        </authorList>
    </citation>
    <scope>NUCLEOTIDE SEQUENCE [LARGE SCALE GENOMIC DNA]</scope>
    <source>
        <strain evidence="3 4">WP4_2_2</strain>
    </source>
</reference>
<feature type="domain" description="Putative type VI secretion system Rhs element associated Vgr" evidence="2">
    <location>
        <begin position="8"/>
        <end position="111"/>
    </location>
</feature>
<comment type="caution">
    <text evidence="3">The sequence shown here is derived from an EMBL/GenBank/DDBJ whole genome shotgun (WGS) entry which is preliminary data.</text>
</comment>
<dbReference type="InterPro" id="IPR028244">
    <property type="entry name" value="T6SS_Rhs_Vgr_dom"/>
</dbReference>